<dbReference type="RefSeq" id="WP_170163135.1">
    <property type="nucleotide sequence ID" value="NZ_RKHK01000001.1"/>
</dbReference>
<evidence type="ECO:0000313" key="3">
    <source>
        <dbReference type="Proteomes" id="UP000280668"/>
    </source>
</evidence>
<dbReference type="Proteomes" id="UP000280668">
    <property type="component" value="Unassembled WGS sequence"/>
</dbReference>
<dbReference type="EMBL" id="RKHK01000001">
    <property type="protein sequence ID" value="ROR71792.1"/>
    <property type="molecule type" value="Genomic_DNA"/>
</dbReference>
<organism evidence="2 3">
    <name type="scientific">Bogoriella caseilytica</name>
    <dbReference type="NCBI Taxonomy" id="56055"/>
    <lineage>
        <taxon>Bacteria</taxon>
        <taxon>Bacillati</taxon>
        <taxon>Actinomycetota</taxon>
        <taxon>Actinomycetes</taxon>
        <taxon>Micrococcales</taxon>
        <taxon>Bogoriellaceae</taxon>
        <taxon>Bogoriella</taxon>
    </lineage>
</organism>
<reference evidence="2 3" key="1">
    <citation type="submission" date="2018-11" db="EMBL/GenBank/DDBJ databases">
        <title>Sequencing the genomes of 1000 actinobacteria strains.</title>
        <authorList>
            <person name="Klenk H.-P."/>
        </authorList>
    </citation>
    <scope>NUCLEOTIDE SEQUENCE [LARGE SCALE GENOMIC DNA]</scope>
    <source>
        <strain evidence="2 3">DSM 11294</strain>
    </source>
</reference>
<feature type="transmembrane region" description="Helical" evidence="1">
    <location>
        <begin position="147"/>
        <end position="166"/>
    </location>
</feature>
<proteinExistence type="predicted"/>
<feature type="transmembrane region" description="Helical" evidence="1">
    <location>
        <begin position="54"/>
        <end position="77"/>
    </location>
</feature>
<feature type="transmembrane region" description="Helical" evidence="1">
    <location>
        <begin position="12"/>
        <end position="34"/>
    </location>
</feature>
<evidence type="ECO:0000256" key="1">
    <source>
        <dbReference type="SAM" id="Phobius"/>
    </source>
</evidence>
<name>A0A3N2B9I1_9MICO</name>
<keyword evidence="1" id="KW-1133">Transmembrane helix</keyword>
<sequence length="265" mass="26735">MRWTGSRTRQVAVTASFLICVLGAISGAGLLGLVPVSDAAGGLLSPESTQLAPASPAFSVWSLIYVALGAYTIWQWWDHSDPRALGWPLAASMLLNAVWIVTVQAGLIRVSVLVIAALLAVLVVVFRRCLRARPRSVVEAAVADGAAGLYLGWVIIALSANLAAAVAGSGGEGIARSAIWATAALAVIALAGVAVAVLGRGRLTVAATMAWGLSWIAVARATGEPASTVTAVAAGTAAAVILLATALARVRTELGSPPAAASEDG</sequence>
<gene>
    <name evidence="2" type="ORF">EDD31_0130</name>
</gene>
<keyword evidence="1" id="KW-0812">Transmembrane</keyword>
<feature type="transmembrane region" description="Helical" evidence="1">
    <location>
        <begin position="107"/>
        <end position="126"/>
    </location>
</feature>
<feature type="transmembrane region" description="Helical" evidence="1">
    <location>
        <begin position="229"/>
        <end position="248"/>
    </location>
</feature>
<protein>
    <submittedName>
        <fullName evidence="2">TspO/MBR related protein</fullName>
    </submittedName>
</protein>
<evidence type="ECO:0000313" key="2">
    <source>
        <dbReference type="EMBL" id="ROR71792.1"/>
    </source>
</evidence>
<dbReference type="AlphaFoldDB" id="A0A3N2B9I1"/>
<keyword evidence="3" id="KW-1185">Reference proteome</keyword>
<accession>A0A3N2B9I1</accession>
<keyword evidence="1" id="KW-0472">Membrane</keyword>
<comment type="caution">
    <text evidence="2">The sequence shown here is derived from an EMBL/GenBank/DDBJ whole genome shotgun (WGS) entry which is preliminary data.</text>
</comment>
<feature type="transmembrane region" description="Helical" evidence="1">
    <location>
        <begin position="178"/>
        <end position="198"/>
    </location>
</feature>
<feature type="transmembrane region" description="Helical" evidence="1">
    <location>
        <begin position="84"/>
        <end position="101"/>
    </location>
</feature>